<feature type="transmembrane region" description="Helical" evidence="1">
    <location>
        <begin position="52"/>
        <end position="74"/>
    </location>
</feature>
<gene>
    <name evidence="2" type="ORF">CJEDD_10620</name>
</gene>
<dbReference type="Proteomes" id="UP001218071">
    <property type="component" value="Chromosome"/>
</dbReference>
<organism evidence="2 3">
    <name type="scientific">Corynebacterium jeddahense</name>
    <dbReference type="NCBI Taxonomy" id="1414719"/>
    <lineage>
        <taxon>Bacteria</taxon>
        <taxon>Bacillati</taxon>
        <taxon>Actinomycetota</taxon>
        <taxon>Actinomycetes</taxon>
        <taxon>Mycobacteriales</taxon>
        <taxon>Corynebacteriaceae</taxon>
        <taxon>Corynebacterium</taxon>
    </lineage>
</organism>
<feature type="transmembrane region" description="Helical" evidence="1">
    <location>
        <begin position="139"/>
        <end position="162"/>
    </location>
</feature>
<protein>
    <submittedName>
        <fullName evidence="2">ABC-2 family transporter protein</fullName>
    </submittedName>
</protein>
<accession>A0ABY7UMU1</accession>
<feature type="transmembrane region" description="Helical" evidence="1">
    <location>
        <begin position="169"/>
        <end position="191"/>
    </location>
</feature>
<feature type="transmembrane region" description="Helical" evidence="1">
    <location>
        <begin position="211"/>
        <end position="237"/>
    </location>
</feature>
<feature type="transmembrane region" description="Helical" evidence="1">
    <location>
        <begin position="95"/>
        <end position="119"/>
    </location>
</feature>
<proteinExistence type="predicted"/>
<feature type="transmembrane region" description="Helical" evidence="1">
    <location>
        <begin position="18"/>
        <end position="40"/>
    </location>
</feature>
<sequence length="242" mass="25894">MLNLLRAEWTKLRSTSSFWWNSGLILAFSAVFGALMGYGARMAGKPFGPLTIAASVVMIDMIIVIVQSAMTVTTEYRFGIPATNFRIAPKRWQVAVAKLLLGAALAALVTALGLVVAFVCYDLAAPVASNWLSTSAAHRALWAMPLGMALVTLFTQGVGWLARNTAGTIVIMIVMMLLVETLAALIPRIGADVVKYLPFGNLLSFMNNQEGSWSIGVSLLVFTVWAVAAWVAGVVALEARDA</sequence>
<keyword evidence="3" id="KW-1185">Reference proteome</keyword>
<evidence type="ECO:0000256" key="1">
    <source>
        <dbReference type="SAM" id="Phobius"/>
    </source>
</evidence>
<dbReference type="RefSeq" id="WP_042409108.1">
    <property type="nucleotide sequence ID" value="NZ_CBYN010000109.1"/>
</dbReference>
<keyword evidence="1" id="KW-1133">Transmembrane helix</keyword>
<keyword evidence="1" id="KW-0812">Transmembrane</keyword>
<dbReference type="EMBL" id="CP063194">
    <property type="protein sequence ID" value="WCZ39694.1"/>
    <property type="molecule type" value="Genomic_DNA"/>
</dbReference>
<reference evidence="2 3" key="1">
    <citation type="submission" date="2020-10" db="EMBL/GenBank/DDBJ databases">
        <title>Complete genome sequence of Corynebacterium jeddahense DSM 45997, type strain of Corynebacterium jeddahense.</title>
        <authorList>
            <person name="Busche T."/>
            <person name="Kalinowski J."/>
            <person name="Ruckert C."/>
        </authorList>
    </citation>
    <scope>NUCLEOTIDE SEQUENCE [LARGE SCALE GENOMIC DNA]</scope>
    <source>
        <strain evidence="2 3">DSM 45997</strain>
    </source>
</reference>
<evidence type="ECO:0000313" key="3">
    <source>
        <dbReference type="Proteomes" id="UP001218071"/>
    </source>
</evidence>
<evidence type="ECO:0000313" key="2">
    <source>
        <dbReference type="EMBL" id="WCZ39694.1"/>
    </source>
</evidence>
<keyword evidence="1" id="KW-0472">Membrane</keyword>
<name>A0ABY7UMU1_9CORY</name>